<sequence>MSDPKPIDPAKPEPSPDATQRLPLGAPADPRATQAMNIGAHLEAEGTLKMPAGAPEPPADQTLKSALPRLDEPPIRVQRMDAPAEAAGQTLQRPADAPRSVSGFGWKLPLALLVLAGLGVAGYLFYPRASAPLPAPYSQTAATPESTPVGVQVYLEQAKAGDVHAMRMLGAYYYNGLNVPQDREKGLYWYRKAAEKGSDAAKAELKQIEGRP</sequence>
<comment type="caution">
    <text evidence="2">The sequence shown here is derived from an EMBL/GenBank/DDBJ whole genome shotgun (WGS) entry which is preliminary data.</text>
</comment>
<dbReference type="RefSeq" id="WP_285575833.1">
    <property type="nucleotide sequence ID" value="NZ_BSDE01000005.1"/>
</dbReference>
<dbReference type="Proteomes" id="UP001165069">
    <property type="component" value="Unassembled WGS sequence"/>
</dbReference>
<evidence type="ECO:0000313" key="3">
    <source>
        <dbReference type="Proteomes" id="UP001165069"/>
    </source>
</evidence>
<name>A0ABQ5QIK2_9BACT</name>
<organism evidence="2 3">
    <name type="scientific">Geothrix limicola</name>
    <dbReference type="NCBI Taxonomy" id="2927978"/>
    <lineage>
        <taxon>Bacteria</taxon>
        <taxon>Pseudomonadati</taxon>
        <taxon>Acidobacteriota</taxon>
        <taxon>Holophagae</taxon>
        <taxon>Holophagales</taxon>
        <taxon>Holophagaceae</taxon>
        <taxon>Geothrix</taxon>
    </lineage>
</organism>
<dbReference type="SMART" id="SM00671">
    <property type="entry name" value="SEL1"/>
    <property type="match status" value="1"/>
</dbReference>
<reference evidence="2 3" key="1">
    <citation type="journal article" date="2023" name="Antonie Van Leeuwenhoek">
        <title>Mesoterricola silvestris gen. nov., sp. nov., Mesoterricola sediminis sp. nov., Geothrix oryzae sp. nov., Geothrix edaphica sp. nov., Geothrix rubra sp. nov., and Geothrix limicola sp. nov., six novel members of Acidobacteriota isolated from soils.</title>
        <authorList>
            <person name="Itoh H."/>
            <person name="Sugisawa Y."/>
            <person name="Mise K."/>
            <person name="Xu Z."/>
            <person name="Kuniyasu M."/>
            <person name="Ushijima N."/>
            <person name="Kawano K."/>
            <person name="Kobayashi E."/>
            <person name="Shiratori Y."/>
            <person name="Masuda Y."/>
            <person name="Senoo K."/>
        </authorList>
    </citation>
    <scope>NUCLEOTIDE SEQUENCE [LARGE SCALE GENOMIC DNA]</scope>
    <source>
        <strain evidence="2 3">Red804</strain>
    </source>
</reference>
<dbReference type="InterPro" id="IPR011990">
    <property type="entry name" value="TPR-like_helical_dom_sf"/>
</dbReference>
<dbReference type="InterPro" id="IPR006597">
    <property type="entry name" value="Sel1-like"/>
</dbReference>
<dbReference type="Pfam" id="PF08238">
    <property type="entry name" value="Sel1"/>
    <property type="match status" value="1"/>
</dbReference>
<gene>
    <name evidence="2" type="ORF">GETHLI_25170</name>
</gene>
<protein>
    <recommendedName>
        <fullName evidence="4">Sel1 repeat family protein</fullName>
    </recommendedName>
</protein>
<evidence type="ECO:0000256" key="1">
    <source>
        <dbReference type="SAM" id="MobiDB-lite"/>
    </source>
</evidence>
<dbReference type="EMBL" id="BSDE01000005">
    <property type="protein sequence ID" value="GLH74015.1"/>
    <property type="molecule type" value="Genomic_DNA"/>
</dbReference>
<keyword evidence="3" id="KW-1185">Reference proteome</keyword>
<feature type="compositionally biased region" description="Basic and acidic residues" evidence="1">
    <location>
        <begin position="1"/>
        <end position="11"/>
    </location>
</feature>
<proteinExistence type="predicted"/>
<evidence type="ECO:0008006" key="4">
    <source>
        <dbReference type="Google" id="ProtNLM"/>
    </source>
</evidence>
<evidence type="ECO:0000313" key="2">
    <source>
        <dbReference type="EMBL" id="GLH74015.1"/>
    </source>
</evidence>
<dbReference type="SUPFAM" id="SSF81901">
    <property type="entry name" value="HCP-like"/>
    <property type="match status" value="1"/>
</dbReference>
<feature type="region of interest" description="Disordered" evidence="1">
    <location>
        <begin position="1"/>
        <end position="64"/>
    </location>
</feature>
<accession>A0ABQ5QIK2</accession>
<dbReference type="Gene3D" id="1.25.40.10">
    <property type="entry name" value="Tetratricopeptide repeat domain"/>
    <property type="match status" value="1"/>
</dbReference>